<name>A0ABU7SD50_9ACTN</name>
<dbReference type="RefSeq" id="WP_331208140.1">
    <property type="nucleotide sequence ID" value="NZ_JAZGQL010000008.1"/>
</dbReference>
<evidence type="ECO:0000313" key="3">
    <source>
        <dbReference type="Proteomes" id="UP001339911"/>
    </source>
</evidence>
<dbReference type="Proteomes" id="UP001339911">
    <property type="component" value="Unassembled WGS sequence"/>
</dbReference>
<organism evidence="2 3">
    <name type="scientific">Plantactinospora veratri</name>
    <dbReference type="NCBI Taxonomy" id="1436122"/>
    <lineage>
        <taxon>Bacteria</taxon>
        <taxon>Bacillati</taxon>
        <taxon>Actinomycetota</taxon>
        <taxon>Actinomycetes</taxon>
        <taxon>Micromonosporales</taxon>
        <taxon>Micromonosporaceae</taxon>
        <taxon>Plantactinospora</taxon>
    </lineage>
</organism>
<feature type="compositionally biased region" description="Gly residues" evidence="1">
    <location>
        <begin position="121"/>
        <end position="135"/>
    </location>
</feature>
<feature type="region of interest" description="Disordered" evidence="1">
    <location>
        <begin position="114"/>
        <end position="135"/>
    </location>
</feature>
<sequence>MQLSMFVAPGETSDIVELAEETMALGGRLLGLVADGVASVRHGEVPADTKPVDAFAMGSLLVDLVPTALPAVIALAQEWLVDRPVPSVRIVVDDDVLRVGRASPEQQRRIDAFLRRHGDPGSSGGRGSTGGRSAG</sequence>
<reference evidence="2 3" key="1">
    <citation type="submission" date="2024-01" db="EMBL/GenBank/DDBJ databases">
        <title>Genome insights into Plantactinospora veratri sp. nov.</title>
        <authorList>
            <person name="Wang L."/>
        </authorList>
    </citation>
    <scope>NUCLEOTIDE SEQUENCE [LARGE SCALE GENOMIC DNA]</scope>
    <source>
        <strain evidence="2 3">NEAU-FHS4</strain>
    </source>
</reference>
<gene>
    <name evidence="2" type="ORF">V1634_13590</name>
</gene>
<accession>A0ABU7SD50</accession>
<keyword evidence="3" id="KW-1185">Reference proteome</keyword>
<dbReference type="EMBL" id="JAZGQL010000008">
    <property type="protein sequence ID" value="MEE6307856.1"/>
    <property type="molecule type" value="Genomic_DNA"/>
</dbReference>
<evidence type="ECO:0000256" key="1">
    <source>
        <dbReference type="SAM" id="MobiDB-lite"/>
    </source>
</evidence>
<comment type="caution">
    <text evidence="2">The sequence shown here is derived from an EMBL/GenBank/DDBJ whole genome shotgun (WGS) entry which is preliminary data.</text>
</comment>
<protein>
    <submittedName>
        <fullName evidence="2">Uncharacterized protein</fullName>
    </submittedName>
</protein>
<proteinExistence type="predicted"/>
<evidence type="ECO:0000313" key="2">
    <source>
        <dbReference type="EMBL" id="MEE6307856.1"/>
    </source>
</evidence>